<proteinExistence type="inferred from homology"/>
<gene>
    <name evidence="7" type="ORF">GCM10012278_88460</name>
</gene>
<evidence type="ECO:0000313" key="7">
    <source>
        <dbReference type="EMBL" id="GGP17972.1"/>
    </source>
</evidence>
<dbReference type="SUPFAM" id="SSF52540">
    <property type="entry name" value="P-loop containing nucleoside triphosphate hydrolases"/>
    <property type="match status" value="1"/>
</dbReference>
<evidence type="ECO:0000256" key="1">
    <source>
        <dbReference type="ARBA" id="ARBA00005820"/>
    </source>
</evidence>
<dbReference type="SUPFAM" id="SSF48452">
    <property type="entry name" value="TPR-like"/>
    <property type="match status" value="1"/>
</dbReference>
<dbReference type="Gene3D" id="1.25.40.10">
    <property type="entry name" value="Tetratricopeptide repeat domain"/>
    <property type="match status" value="1"/>
</dbReference>
<dbReference type="InterPro" id="IPR036388">
    <property type="entry name" value="WH-like_DNA-bd_sf"/>
</dbReference>
<dbReference type="InterPro" id="IPR027417">
    <property type="entry name" value="P-loop_NTPase"/>
</dbReference>
<evidence type="ECO:0000256" key="3">
    <source>
        <dbReference type="ARBA" id="ARBA00023125"/>
    </source>
</evidence>
<comment type="similarity">
    <text evidence="1">Belongs to the AfsR/DnrI/RedD regulatory family.</text>
</comment>
<dbReference type="PANTHER" id="PTHR35807:SF1">
    <property type="entry name" value="TRANSCRIPTIONAL REGULATOR REDD"/>
    <property type="match status" value="1"/>
</dbReference>
<evidence type="ECO:0000256" key="2">
    <source>
        <dbReference type="ARBA" id="ARBA00023015"/>
    </source>
</evidence>
<dbReference type="Gene3D" id="1.10.10.10">
    <property type="entry name" value="Winged helix-like DNA-binding domain superfamily/Winged helix DNA-binding domain"/>
    <property type="match status" value="1"/>
</dbReference>
<dbReference type="EMBL" id="BMNK01000027">
    <property type="protein sequence ID" value="GGP17972.1"/>
    <property type="molecule type" value="Genomic_DNA"/>
</dbReference>
<dbReference type="Proteomes" id="UP000660745">
    <property type="component" value="Unassembled WGS sequence"/>
</dbReference>
<dbReference type="RefSeq" id="WP_225277012.1">
    <property type="nucleotide sequence ID" value="NZ_BMNK01000027.1"/>
</dbReference>
<dbReference type="InterPro" id="IPR002182">
    <property type="entry name" value="NB-ARC"/>
</dbReference>
<dbReference type="InterPro" id="IPR051677">
    <property type="entry name" value="AfsR-DnrI-RedD_regulator"/>
</dbReference>
<evidence type="ECO:0000256" key="5">
    <source>
        <dbReference type="PROSITE-ProRule" id="PRU01091"/>
    </source>
</evidence>
<dbReference type="PANTHER" id="PTHR35807">
    <property type="entry name" value="TRANSCRIPTIONAL REGULATOR REDD-RELATED"/>
    <property type="match status" value="1"/>
</dbReference>
<dbReference type="AlphaFoldDB" id="A0A918AEV7"/>
<dbReference type="Pfam" id="PF00931">
    <property type="entry name" value="NB-ARC"/>
    <property type="match status" value="1"/>
</dbReference>
<dbReference type="CDD" id="cd15831">
    <property type="entry name" value="BTAD"/>
    <property type="match status" value="1"/>
</dbReference>
<dbReference type="Pfam" id="PF03704">
    <property type="entry name" value="BTAD"/>
    <property type="match status" value="1"/>
</dbReference>
<feature type="domain" description="OmpR/PhoB-type" evidence="6">
    <location>
        <begin position="5"/>
        <end position="117"/>
    </location>
</feature>
<dbReference type="GO" id="GO:0006355">
    <property type="term" value="P:regulation of DNA-templated transcription"/>
    <property type="evidence" value="ECO:0007669"/>
    <property type="project" value="InterPro"/>
</dbReference>
<feature type="DNA-binding region" description="OmpR/PhoB-type" evidence="5">
    <location>
        <begin position="5"/>
        <end position="117"/>
    </location>
</feature>
<dbReference type="InterPro" id="IPR011990">
    <property type="entry name" value="TPR-like_helical_dom_sf"/>
</dbReference>
<dbReference type="InterPro" id="IPR016032">
    <property type="entry name" value="Sig_transdc_resp-reg_C-effctor"/>
</dbReference>
<dbReference type="SMART" id="SM00862">
    <property type="entry name" value="Trans_reg_C"/>
    <property type="match status" value="1"/>
</dbReference>
<protein>
    <recommendedName>
        <fullName evidence="6">OmpR/PhoB-type domain-containing protein</fullName>
    </recommendedName>
</protein>
<dbReference type="PROSITE" id="PS51755">
    <property type="entry name" value="OMPR_PHOB"/>
    <property type="match status" value="1"/>
</dbReference>
<dbReference type="SMART" id="SM01043">
    <property type="entry name" value="BTAD"/>
    <property type="match status" value="1"/>
</dbReference>
<dbReference type="SUPFAM" id="SSF46894">
    <property type="entry name" value="C-terminal effector domain of the bipartite response regulators"/>
    <property type="match status" value="1"/>
</dbReference>
<dbReference type="InterPro" id="IPR001867">
    <property type="entry name" value="OmpR/PhoB-type_DNA-bd"/>
</dbReference>
<evidence type="ECO:0000256" key="4">
    <source>
        <dbReference type="ARBA" id="ARBA00023163"/>
    </source>
</evidence>
<dbReference type="GO" id="GO:0000160">
    <property type="term" value="P:phosphorelay signal transduction system"/>
    <property type="evidence" value="ECO:0007669"/>
    <property type="project" value="InterPro"/>
</dbReference>
<evidence type="ECO:0000313" key="8">
    <source>
        <dbReference type="Proteomes" id="UP000660745"/>
    </source>
</evidence>
<dbReference type="GO" id="GO:0043531">
    <property type="term" value="F:ADP binding"/>
    <property type="evidence" value="ECO:0007669"/>
    <property type="project" value="InterPro"/>
</dbReference>
<keyword evidence="4" id="KW-0804">Transcription</keyword>
<accession>A0A918AEV7</accession>
<comment type="caution">
    <text evidence="7">The sequence shown here is derived from an EMBL/GenBank/DDBJ whole genome shotgun (WGS) entry which is preliminary data.</text>
</comment>
<dbReference type="Gene3D" id="3.40.50.300">
    <property type="entry name" value="P-loop containing nucleotide triphosphate hydrolases"/>
    <property type="match status" value="1"/>
</dbReference>
<dbReference type="GO" id="GO:0003677">
    <property type="term" value="F:DNA binding"/>
    <property type="evidence" value="ECO:0007669"/>
    <property type="project" value="UniProtKB-UniRule"/>
</dbReference>
<dbReference type="InterPro" id="IPR005158">
    <property type="entry name" value="BTAD"/>
</dbReference>
<keyword evidence="8" id="KW-1185">Reference proteome</keyword>
<name>A0A918AEV7_9ACTN</name>
<evidence type="ECO:0000259" key="6">
    <source>
        <dbReference type="PROSITE" id="PS51755"/>
    </source>
</evidence>
<sequence length="551" mass="58443">MTAVTHLLTDGDPGPGDPAALRLQVMGAVRVWRGDTELDAGPRQQRCLLALLLAHGGRPIAMTHLIDLIWGPGAPPSAVNVIHKYVGALRRLLEPGLRARAAGSYLVRQGNGYRFMAGPQTLDLFAFRQHVTAGRASAAEGDAKQALDRYVEALQLCHGHAGEGLSDSAAAMATFSAIDGEFYEAATAAAEIATRARRPSRVLAPLRLATKMGPLNEPVHASLMTALATAGHQAEALAVYRTIRDRLADDLGIDPGHDLQEAHRRVLDQTVTPAGEKPAEARPAAPFPLVRPAQLPPDLSVFVGREAELDVLRGLVAGMRDERRSGPLVVAMDGMGGVGKSTLATRLAHQVAATFADGQLYLDLQGDQAQEASLTVRDALPSLLYALGVSPSEIPDACDARIGTYRSLTAGRRFLILLDNARDSEQVRPLLPNSAGSLVLITSRRPLTALAAFDGAHLVRIDLPDMSSARALLTLRLAGLPNGAESADPEIVDEIIELCGRLPLALAVVAARLIARPRLSPATVLADLRDGARRLDASPGVADPRTTFSWS</sequence>
<organism evidence="7 8">
    <name type="scientific">Nonomuraea glycinis</name>
    <dbReference type="NCBI Taxonomy" id="2047744"/>
    <lineage>
        <taxon>Bacteria</taxon>
        <taxon>Bacillati</taxon>
        <taxon>Actinomycetota</taxon>
        <taxon>Actinomycetes</taxon>
        <taxon>Streptosporangiales</taxon>
        <taxon>Streptosporangiaceae</taxon>
        <taxon>Nonomuraea</taxon>
    </lineage>
</organism>
<reference evidence="7" key="1">
    <citation type="journal article" date="2014" name="Int. J. Syst. Evol. Microbiol.">
        <title>Complete genome sequence of Corynebacterium casei LMG S-19264T (=DSM 44701T), isolated from a smear-ripened cheese.</title>
        <authorList>
            <consortium name="US DOE Joint Genome Institute (JGI-PGF)"/>
            <person name="Walter F."/>
            <person name="Albersmeier A."/>
            <person name="Kalinowski J."/>
            <person name="Ruckert C."/>
        </authorList>
    </citation>
    <scope>NUCLEOTIDE SEQUENCE</scope>
    <source>
        <strain evidence="7">CGMCC 4.7430</strain>
    </source>
</reference>
<keyword evidence="3 5" id="KW-0238">DNA-binding</keyword>
<keyword evidence="2" id="KW-0805">Transcription regulation</keyword>
<dbReference type="PRINTS" id="PR00364">
    <property type="entry name" value="DISEASERSIST"/>
</dbReference>
<reference evidence="7" key="2">
    <citation type="submission" date="2020-09" db="EMBL/GenBank/DDBJ databases">
        <authorList>
            <person name="Sun Q."/>
            <person name="Zhou Y."/>
        </authorList>
    </citation>
    <scope>NUCLEOTIDE SEQUENCE</scope>
    <source>
        <strain evidence="7">CGMCC 4.7430</strain>
    </source>
</reference>